<dbReference type="PANTHER" id="PTHR47832">
    <property type="entry name" value="DNA PHOTOLYASE"/>
    <property type="match status" value="1"/>
</dbReference>
<evidence type="ECO:0000313" key="3">
    <source>
        <dbReference type="Proteomes" id="UP001190700"/>
    </source>
</evidence>
<comment type="caution">
    <text evidence="2">The sequence shown here is derived from an EMBL/GenBank/DDBJ whole genome shotgun (WGS) entry which is preliminary data.</text>
</comment>
<dbReference type="EMBL" id="LGRX02003666">
    <property type="protein sequence ID" value="KAK3281893.1"/>
    <property type="molecule type" value="Genomic_DNA"/>
</dbReference>
<dbReference type="SUPFAM" id="SSF52425">
    <property type="entry name" value="Cryptochrome/photolyase, N-terminal domain"/>
    <property type="match status" value="1"/>
</dbReference>
<gene>
    <name evidence="2" type="ORF">CYMTET_10342</name>
</gene>
<dbReference type="Pfam" id="PF00875">
    <property type="entry name" value="DNA_photolyase"/>
    <property type="match status" value="1"/>
</dbReference>
<proteinExistence type="predicted"/>
<name>A0AAE0GPL6_9CHLO</name>
<evidence type="ECO:0000259" key="1">
    <source>
        <dbReference type="PROSITE" id="PS51645"/>
    </source>
</evidence>
<keyword evidence="3" id="KW-1185">Reference proteome</keyword>
<evidence type="ECO:0000313" key="2">
    <source>
        <dbReference type="EMBL" id="KAK3281893.1"/>
    </source>
</evidence>
<dbReference type="InterPro" id="IPR036155">
    <property type="entry name" value="Crypto/Photolyase_N_sf"/>
</dbReference>
<protein>
    <recommendedName>
        <fullName evidence="1">Photolyase/cryptochrome alpha/beta domain-containing protein</fullName>
    </recommendedName>
</protein>
<sequence>MPLSPMLLWFRIGDLRTDDHQGLREAVKAASAGLSVGAVFVFDPEEIKHWPPSFLNFVYASVSELRDTLKSVGADLIIRTGSAQEIVPKLAAQIGAERVLAKEELEWCSWHALQTTKAALKQDGMELSTWACPLRPWNEDQALFPTTTEDYKYKKVTPVVPEGPLWEASDFTAALEALATAAKSAEGSEPDIEELLPLALAAESAEEIAAQETERIYDAMMTPEQVAERLRMMPDDSFIYLRQGLPATAVDLPELPPELPFRMPGGEKVARDFLSAYLNFYIATNNPDWQRMHTQILENKDLAFFRIFKFALICGCISPRRVWEEVKESEMTSYRVTDLGSRAKSTVDMRDFQSHLARKDLQRAVEGPSWQLIGAHNICTKV</sequence>
<dbReference type="InterPro" id="IPR006050">
    <property type="entry name" value="DNA_photolyase_N"/>
</dbReference>
<accession>A0AAE0GPL6</accession>
<reference evidence="2 3" key="1">
    <citation type="journal article" date="2015" name="Genome Biol. Evol.">
        <title>Comparative Genomics of a Bacterivorous Green Alga Reveals Evolutionary Causalities and Consequences of Phago-Mixotrophic Mode of Nutrition.</title>
        <authorList>
            <person name="Burns J.A."/>
            <person name="Paasch A."/>
            <person name="Narechania A."/>
            <person name="Kim E."/>
        </authorList>
    </citation>
    <scope>NUCLEOTIDE SEQUENCE [LARGE SCALE GENOMIC DNA]</scope>
    <source>
        <strain evidence="2 3">PLY_AMNH</strain>
    </source>
</reference>
<dbReference type="AlphaFoldDB" id="A0AAE0GPL6"/>
<organism evidence="2 3">
    <name type="scientific">Cymbomonas tetramitiformis</name>
    <dbReference type="NCBI Taxonomy" id="36881"/>
    <lineage>
        <taxon>Eukaryota</taxon>
        <taxon>Viridiplantae</taxon>
        <taxon>Chlorophyta</taxon>
        <taxon>Pyramimonadophyceae</taxon>
        <taxon>Pyramimonadales</taxon>
        <taxon>Pyramimonadaceae</taxon>
        <taxon>Cymbomonas</taxon>
    </lineage>
</organism>
<dbReference type="InterPro" id="IPR014729">
    <property type="entry name" value="Rossmann-like_a/b/a_fold"/>
</dbReference>
<dbReference type="Proteomes" id="UP001190700">
    <property type="component" value="Unassembled WGS sequence"/>
</dbReference>
<dbReference type="PANTHER" id="PTHR47832:SF1">
    <property type="entry name" value="DNA PHOTOLYASE"/>
    <property type="match status" value="1"/>
</dbReference>
<dbReference type="Gene3D" id="3.40.50.620">
    <property type="entry name" value="HUPs"/>
    <property type="match status" value="1"/>
</dbReference>
<feature type="domain" description="Photolyase/cryptochrome alpha/beta" evidence="1">
    <location>
        <begin position="5"/>
        <end position="135"/>
    </location>
</feature>
<dbReference type="PROSITE" id="PS51645">
    <property type="entry name" value="PHR_CRY_ALPHA_BETA"/>
    <property type="match status" value="1"/>
</dbReference>